<dbReference type="InterPro" id="IPR021115">
    <property type="entry name" value="Pyridoxal-P_BS"/>
</dbReference>
<keyword evidence="4 6" id="KW-0663">Pyridoxal phosphate</keyword>
<dbReference type="Pfam" id="PF00282">
    <property type="entry name" value="Pyridoxal_deC"/>
    <property type="match status" value="1"/>
</dbReference>
<dbReference type="PROSITE" id="PS00392">
    <property type="entry name" value="DDC_GAD_HDC_YDC"/>
    <property type="match status" value="1"/>
</dbReference>
<evidence type="ECO:0000313" key="7">
    <source>
        <dbReference type="EMBL" id="MDQ0687908.1"/>
    </source>
</evidence>
<dbReference type="InterPro" id="IPR015422">
    <property type="entry name" value="PyrdxlP-dep_Trfase_small"/>
</dbReference>
<keyword evidence="3" id="KW-0210">Decarboxylase</keyword>
<proteinExistence type="inferred from homology"/>
<dbReference type="InterPro" id="IPR015424">
    <property type="entry name" value="PyrdxlP-dep_Trfase"/>
</dbReference>
<dbReference type="PANTHER" id="PTHR11999:SF70">
    <property type="entry name" value="MIP05841P"/>
    <property type="match status" value="1"/>
</dbReference>
<dbReference type="Gene3D" id="3.90.1150.10">
    <property type="entry name" value="Aspartate Aminotransferase, domain 1"/>
    <property type="match status" value="1"/>
</dbReference>
<name>A0ABU0QB68_STRAH</name>
<evidence type="ECO:0000256" key="1">
    <source>
        <dbReference type="ARBA" id="ARBA00001933"/>
    </source>
</evidence>
<accession>A0ABU0QB68</accession>
<organism evidence="7 8">
    <name type="scientific">Streptomyces achromogenes</name>
    <dbReference type="NCBI Taxonomy" id="67255"/>
    <lineage>
        <taxon>Bacteria</taxon>
        <taxon>Bacillati</taxon>
        <taxon>Actinomycetota</taxon>
        <taxon>Actinomycetes</taxon>
        <taxon>Kitasatosporales</taxon>
        <taxon>Streptomycetaceae</taxon>
        <taxon>Streptomyces</taxon>
    </lineage>
</organism>
<dbReference type="Gene3D" id="3.40.640.10">
    <property type="entry name" value="Type I PLP-dependent aspartate aminotransferase-like (Major domain)"/>
    <property type="match status" value="1"/>
</dbReference>
<comment type="cofactor">
    <cofactor evidence="1 6">
        <name>pyridoxal 5'-phosphate</name>
        <dbReference type="ChEBI" id="CHEBI:597326"/>
    </cofactor>
</comment>
<comment type="caution">
    <text evidence="7">The sequence shown here is derived from an EMBL/GenBank/DDBJ whole genome shotgun (WGS) entry which is preliminary data.</text>
</comment>
<sequence>MQKAPCDGMSVKSVPPAEGRVWGDEDEVVSVAVQYAWQRLRQDPDPVAGARPAADLAEAAGSTVTAPGIGAAAALGLFDRVLAPATRAQNGPTNLAYIPAAPTRAALAFEAVTGAANIFAGTWEAGAGAIHAENEALAWLTRLLGWPATAAGCFVSGGTMGNLSALVAARAAAAERPRPAGGWKIVCADSAHSSIRSAARAMDVEVVTAPVDRHGHLTGAAVNAVLDATDGVFAVAATAGTTNAGLVDELDTIADACERHGVWLHVDGAYGGAGLAAASVRHRYTGIERADSFIVDPHKWLFAPYDCCALLYRDPAPARAAHSQSAHYLDAIDRDAHNPSDLALHLSRRARGLPFWFSLAVHGTDRYATAVERTLTTSRQVADAVRASDHLRLVAEPELSVVLFERPGWSAQDYAAWSARAARTGATLCVPTRWNGRTVLRMAFVNPDTRADEVIEVLHTLGGLVRPGPPPAADAR</sequence>
<dbReference type="SUPFAM" id="SSF53383">
    <property type="entry name" value="PLP-dependent transferases"/>
    <property type="match status" value="1"/>
</dbReference>
<comment type="similarity">
    <text evidence="2 6">Belongs to the group II decarboxylase family.</text>
</comment>
<protein>
    <submittedName>
        <fullName evidence="7">Glutamate/tyrosine decarboxylase-like PLP-dependent enzyme</fullName>
    </submittedName>
</protein>
<reference evidence="7 8" key="1">
    <citation type="submission" date="2023-07" db="EMBL/GenBank/DDBJ databases">
        <title>Comparative genomics of wheat-associated soil bacteria to identify genetic determinants of phenazine resistance.</title>
        <authorList>
            <person name="Mouncey N."/>
        </authorList>
    </citation>
    <scope>NUCLEOTIDE SEQUENCE [LARGE SCALE GENOMIC DNA]</scope>
    <source>
        <strain evidence="7 8">W4I19-2</strain>
    </source>
</reference>
<evidence type="ECO:0000256" key="3">
    <source>
        <dbReference type="ARBA" id="ARBA00022793"/>
    </source>
</evidence>
<keyword evidence="8" id="KW-1185">Reference proteome</keyword>
<evidence type="ECO:0000256" key="4">
    <source>
        <dbReference type="ARBA" id="ARBA00022898"/>
    </source>
</evidence>
<evidence type="ECO:0000256" key="5">
    <source>
        <dbReference type="ARBA" id="ARBA00023239"/>
    </source>
</evidence>
<dbReference type="Proteomes" id="UP001243364">
    <property type="component" value="Unassembled WGS sequence"/>
</dbReference>
<evidence type="ECO:0000256" key="6">
    <source>
        <dbReference type="RuleBase" id="RU000382"/>
    </source>
</evidence>
<gene>
    <name evidence="7" type="ORF">QFZ56_006871</name>
</gene>
<dbReference type="InterPro" id="IPR002129">
    <property type="entry name" value="PyrdxlP-dep_de-COase"/>
</dbReference>
<evidence type="ECO:0000313" key="8">
    <source>
        <dbReference type="Proteomes" id="UP001243364"/>
    </source>
</evidence>
<dbReference type="EMBL" id="JAUSYA010000001">
    <property type="protein sequence ID" value="MDQ0687908.1"/>
    <property type="molecule type" value="Genomic_DNA"/>
</dbReference>
<evidence type="ECO:0000256" key="2">
    <source>
        <dbReference type="ARBA" id="ARBA00009533"/>
    </source>
</evidence>
<keyword evidence="5 6" id="KW-0456">Lyase</keyword>
<dbReference type="PANTHER" id="PTHR11999">
    <property type="entry name" value="GROUP II PYRIDOXAL-5-PHOSPHATE DECARBOXYLASE"/>
    <property type="match status" value="1"/>
</dbReference>
<dbReference type="InterPro" id="IPR015421">
    <property type="entry name" value="PyrdxlP-dep_Trfase_major"/>
</dbReference>
<dbReference type="InterPro" id="IPR010977">
    <property type="entry name" value="Aromatic_deC"/>
</dbReference>